<proteinExistence type="predicted"/>
<dbReference type="Gene3D" id="3.40.630.30">
    <property type="match status" value="1"/>
</dbReference>
<protein>
    <recommendedName>
        <fullName evidence="3">GNAT family N-acetyltransferase</fullName>
    </recommendedName>
</protein>
<evidence type="ECO:0000313" key="2">
    <source>
        <dbReference type="Proteomes" id="UP000177870"/>
    </source>
</evidence>
<reference evidence="2" key="1">
    <citation type="submission" date="2016-10" db="EMBL/GenBank/DDBJ databases">
        <title>Comparative genomics uncovers the prolific and rare metabolic potential of the cyanobacterial genus Moorea.</title>
        <authorList>
            <person name="Leao T."/>
            <person name="Castelao G."/>
            <person name="Korobeynikov A."/>
            <person name="Monroe E.A."/>
            <person name="Podell S."/>
            <person name="Glukhov E."/>
            <person name="Allen E."/>
            <person name="Gerwick W.H."/>
            <person name="Gerwick L."/>
        </authorList>
    </citation>
    <scope>NUCLEOTIDE SEQUENCE [LARGE SCALE GENOMIC DNA]</scope>
    <source>
        <strain evidence="2">PAL-8-15-08-1</strain>
    </source>
</reference>
<accession>A0A1D8TNY2</accession>
<dbReference type="AlphaFoldDB" id="A0A1D8TNY2"/>
<dbReference type="Proteomes" id="UP000177870">
    <property type="component" value="Chromosome"/>
</dbReference>
<evidence type="ECO:0000313" key="1">
    <source>
        <dbReference type="EMBL" id="AOW99303.1"/>
    </source>
</evidence>
<dbReference type="RefSeq" id="WP_070391789.1">
    <property type="nucleotide sequence ID" value="NZ_CP017599.1"/>
</dbReference>
<dbReference type="EMBL" id="CP017599">
    <property type="protein sequence ID" value="AOW99303.1"/>
    <property type="molecule type" value="Genomic_DNA"/>
</dbReference>
<sequence>MDCYSVRILRGLEEKTLAHRLLYQVYVEELGWIPPEGNPSNLRIQPSPIGNILTDDYDSVSIQFGGFYGENLIGIHRIITRINGRLDVEKYIEIPKFLKNDCNYEFTRAAVKASFRKSPIFSLILAAEIKYLRKQKCKYIISTSTFPDPGNFFCKIGATRINYPEFKYHISDPKPVSLIVLFIEEQEPFNRLFTLVDKLKQKGKLK</sequence>
<dbReference type="SUPFAM" id="SSF55729">
    <property type="entry name" value="Acyl-CoA N-acyltransferases (Nat)"/>
    <property type="match status" value="1"/>
</dbReference>
<gene>
    <name evidence="1" type="ORF">BJP34_07390</name>
</gene>
<dbReference type="InterPro" id="IPR016181">
    <property type="entry name" value="Acyl_CoA_acyltransferase"/>
</dbReference>
<dbReference type="KEGG" id="mpro:BJP34_07390"/>
<name>A0A1D8TNY2_9CYAN</name>
<evidence type="ECO:0008006" key="3">
    <source>
        <dbReference type="Google" id="ProtNLM"/>
    </source>
</evidence>
<organism evidence="1 2">
    <name type="scientific">Moorena producens PAL-8-15-08-1</name>
    <dbReference type="NCBI Taxonomy" id="1458985"/>
    <lineage>
        <taxon>Bacteria</taxon>
        <taxon>Bacillati</taxon>
        <taxon>Cyanobacteriota</taxon>
        <taxon>Cyanophyceae</taxon>
        <taxon>Coleofasciculales</taxon>
        <taxon>Coleofasciculaceae</taxon>
        <taxon>Moorena</taxon>
    </lineage>
</organism>
<dbReference type="OrthoDB" id="9787072at2"/>